<dbReference type="Proteomes" id="UP001302329">
    <property type="component" value="Unassembled WGS sequence"/>
</dbReference>
<protein>
    <submittedName>
        <fullName evidence="2">Cobalamin biosynthesis protein</fullName>
    </submittedName>
</protein>
<evidence type="ECO:0000256" key="1">
    <source>
        <dbReference type="SAM" id="Phobius"/>
    </source>
</evidence>
<accession>A0ABU5SYN9</accession>
<feature type="non-terminal residue" evidence="2">
    <location>
        <position position="80"/>
    </location>
</feature>
<keyword evidence="1" id="KW-0812">Transmembrane</keyword>
<sequence>MTPALLVLLACGLDRLLGDPLWWPHPVQAMGWSITMLRQAVEAWAGDAPRRLRLGGALLALVVVAGSGLAGWGIEALARR</sequence>
<organism evidence="2 3">
    <name type="scientific">Cyanobium gracile UHCC 0281</name>
    <dbReference type="NCBI Taxonomy" id="3110309"/>
    <lineage>
        <taxon>Bacteria</taxon>
        <taxon>Bacillati</taxon>
        <taxon>Cyanobacteriota</taxon>
        <taxon>Cyanophyceae</taxon>
        <taxon>Synechococcales</taxon>
        <taxon>Prochlorococcaceae</taxon>
        <taxon>Cyanobium</taxon>
    </lineage>
</organism>
<gene>
    <name evidence="2" type="ORF">VB739_13820</name>
</gene>
<keyword evidence="3" id="KW-1185">Reference proteome</keyword>
<comment type="caution">
    <text evidence="2">The sequence shown here is derived from an EMBL/GenBank/DDBJ whole genome shotgun (WGS) entry which is preliminary data.</text>
</comment>
<name>A0ABU5SYN9_9CYAN</name>
<keyword evidence="1" id="KW-1133">Transmembrane helix</keyword>
<dbReference type="EMBL" id="JAYGHY010000059">
    <property type="protein sequence ID" value="MEA5443634.1"/>
    <property type="molecule type" value="Genomic_DNA"/>
</dbReference>
<keyword evidence="1" id="KW-0472">Membrane</keyword>
<feature type="transmembrane region" description="Helical" evidence="1">
    <location>
        <begin position="54"/>
        <end position="74"/>
    </location>
</feature>
<dbReference type="InterPro" id="IPR004485">
    <property type="entry name" value="Cobalamin_biosynth_CobD/CbiB"/>
</dbReference>
<dbReference type="RefSeq" id="WP_323357615.1">
    <property type="nucleotide sequence ID" value="NZ_JAYGHY010000059.1"/>
</dbReference>
<proteinExistence type="predicted"/>
<evidence type="ECO:0000313" key="2">
    <source>
        <dbReference type="EMBL" id="MEA5443634.1"/>
    </source>
</evidence>
<evidence type="ECO:0000313" key="3">
    <source>
        <dbReference type="Proteomes" id="UP001302329"/>
    </source>
</evidence>
<dbReference type="Pfam" id="PF03186">
    <property type="entry name" value="CobD_Cbib"/>
    <property type="match status" value="1"/>
</dbReference>
<reference evidence="2 3" key="1">
    <citation type="submission" date="2023-12" db="EMBL/GenBank/DDBJ databases">
        <title>Baltic Sea Cyanobacteria.</title>
        <authorList>
            <person name="Delbaje E."/>
            <person name="Fewer D.P."/>
            <person name="Shishido T.K."/>
        </authorList>
    </citation>
    <scope>NUCLEOTIDE SEQUENCE [LARGE SCALE GENOMIC DNA]</scope>
    <source>
        <strain evidence="2 3">UHCC 0281</strain>
    </source>
</reference>